<evidence type="ECO:0000313" key="3">
    <source>
        <dbReference type="Proteomes" id="UP000007322"/>
    </source>
</evidence>
<evidence type="ECO:0008006" key="4">
    <source>
        <dbReference type="Google" id="ProtNLM"/>
    </source>
</evidence>
<dbReference type="EMBL" id="CP003008">
    <property type="protein sequence ID" value="AEO62029.1"/>
    <property type="molecule type" value="Genomic_DNA"/>
</dbReference>
<name>G2QNF6_THET4</name>
<sequence>MYGGTDLLLIISQRRPGKPGPRPALVGHSGALRRKERMYIVSGANVGLGFEAAKHLARIGVRRVILGVRALVKGRAAKLAIERAAGTASTNNKSNVWTLDLAQPASVRAFARPDVPDRVKNETGMQKHTWEVIAMELEAIEPGCVGKFCSGLD</sequence>
<dbReference type="AlphaFoldDB" id="G2QNF6"/>
<protein>
    <recommendedName>
        <fullName evidence="4">Ketoreductase (KR) domain-containing protein</fullName>
    </recommendedName>
</protein>
<evidence type="ECO:0000256" key="1">
    <source>
        <dbReference type="ARBA" id="ARBA00023002"/>
    </source>
</evidence>
<gene>
    <name evidence="2" type="ORF">MYCTH_2131210</name>
</gene>
<dbReference type="GeneID" id="11509825"/>
<dbReference type="OrthoDB" id="542013at2759"/>
<dbReference type="Proteomes" id="UP000007322">
    <property type="component" value="Chromosome 7"/>
</dbReference>
<dbReference type="RefSeq" id="XP_003667274.1">
    <property type="nucleotide sequence ID" value="XM_003667226.1"/>
</dbReference>
<keyword evidence="3" id="KW-1185">Reference proteome</keyword>
<dbReference type="PANTHER" id="PTHR43157:SF31">
    <property type="entry name" value="PHOSPHATIDYLINOSITOL-GLYCAN BIOSYNTHESIS CLASS F PROTEIN"/>
    <property type="match status" value="1"/>
</dbReference>
<dbReference type="PANTHER" id="PTHR43157">
    <property type="entry name" value="PHOSPHATIDYLINOSITOL-GLYCAN BIOSYNTHESIS CLASS F PROTEIN-RELATED"/>
    <property type="match status" value="1"/>
</dbReference>
<evidence type="ECO:0000313" key="2">
    <source>
        <dbReference type="EMBL" id="AEO62029.1"/>
    </source>
</evidence>
<dbReference type="SUPFAM" id="SSF51735">
    <property type="entry name" value="NAD(P)-binding Rossmann-fold domains"/>
    <property type="match status" value="1"/>
</dbReference>
<dbReference type="VEuPathDB" id="FungiDB:MYCTH_2131210"/>
<dbReference type="GO" id="GO:0016491">
    <property type="term" value="F:oxidoreductase activity"/>
    <property type="evidence" value="ECO:0007669"/>
    <property type="project" value="UniProtKB-KW"/>
</dbReference>
<dbReference type="InterPro" id="IPR036291">
    <property type="entry name" value="NAD(P)-bd_dom_sf"/>
</dbReference>
<dbReference type="KEGG" id="mtm:MYCTH_2131210"/>
<proteinExistence type="predicted"/>
<dbReference type="InParanoid" id="G2QNF6"/>
<keyword evidence="1" id="KW-0560">Oxidoreductase</keyword>
<organism evidence="2 3">
    <name type="scientific">Thermothelomyces thermophilus (strain ATCC 42464 / BCRC 31852 / DSM 1799)</name>
    <name type="common">Sporotrichum thermophile</name>
    <dbReference type="NCBI Taxonomy" id="573729"/>
    <lineage>
        <taxon>Eukaryota</taxon>
        <taxon>Fungi</taxon>
        <taxon>Dikarya</taxon>
        <taxon>Ascomycota</taxon>
        <taxon>Pezizomycotina</taxon>
        <taxon>Sordariomycetes</taxon>
        <taxon>Sordariomycetidae</taxon>
        <taxon>Sordariales</taxon>
        <taxon>Chaetomiaceae</taxon>
        <taxon>Thermothelomyces</taxon>
    </lineage>
</organism>
<dbReference type="HOGENOM" id="CLU_1714573_0_0_1"/>
<dbReference type="Gene3D" id="3.40.50.720">
    <property type="entry name" value="NAD(P)-binding Rossmann-like Domain"/>
    <property type="match status" value="1"/>
</dbReference>
<accession>G2QNF6</accession>
<reference evidence="2 3" key="1">
    <citation type="journal article" date="2011" name="Nat. Biotechnol.">
        <title>Comparative genomic analysis of the thermophilic biomass-degrading fungi Myceliophthora thermophila and Thielavia terrestris.</title>
        <authorList>
            <person name="Berka R.M."/>
            <person name="Grigoriev I.V."/>
            <person name="Otillar R."/>
            <person name="Salamov A."/>
            <person name="Grimwood J."/>
            <person name="Reid I."/>
            <person name="Ishmael N."/>
            <person name="John T."/>
            <person name="Darmond C."/>
            <person name="Moisan M.-C."/>
            <person name="Henrissat B."/>
            <person name="Coutinho P.M."/>
            <person name="Lombard V."/>
            <person name="Natvig D.O."/>
            <person name="Lindquist E."/>
            <person name="Schmutz J."/>
            <person name="Lucas S."/>
            <person name="Harris P."/>
            <person name="Powlowski J."/>
            <person name="Bellemare A."/>
            <person name="Taylor D."/>
            <person name="Butler G."/>
            <person name="de Vries R.P."/>
            <person name="Allijn I.E."/>
            <person name="van den Brink J."/>
            <person name="Ushinsky S."/>
            <person name="Storms R."/>
            <person name="Powell A.J."/>
            <person name="Paulsen I.T."/>
            <person name="Elbourne L.D.H."/>
            <person name="Baker S.E."/>
            <person name="Magnuson J."/>
            <person name="LaBoissiere S."/>
            <person name="Clutterbuck A.J."/>
            <person name="Martinez D."/>
            <person name="Wogulis M."/>
            <person name="de Leon A.L."/>
            <person name="Rey M.W."/>
            <person name="Tsang A."/>
        </authorList>
    </citation>
    <scope>NUCLEOTIDE SEQUENCE [LARGE SCALE GENOMIC DNA]</scope>
    <source>
        <strain evidence="3">ATCC 42464 / BCRC 31852 / DSM 1799</strain>
    </source>
</reference>